<dbReference type="InterPro" id="IPR050125">
    <property type="entry name" value="GPCR_opsins"/>
</dbReference>
<dbReference type="InterPro" id="IPR023393">
    <property type="entry name" value="START-like_dom_sf"/>
</dbReference>
<evidence type="ECO:0000256" key="1">
    <source>
        <dbReference type="ARBA" id="ARBA00004141"/>
    </source>
</evidence>
<proteinExistence type="predicted"/>
<keyword evidence="5 8" id="KW-0472">Membrane</keyword>
<feature type="transmembrane region" description="Helical" evidence="8">
    <location>
        <begin position="932"/>
        <end position="951"/>
    </location>
</feature>
<gene>
    <name evidence="9" type="ORF">TeGR_g5064</name>
</gene>
<evidence type="ECO:0000256" key="2">
    <source>
        <dbReference type="ARBA" id="ARBA00022692"/>
    </source>
</evidence>
<evidence type="ECO:0000256" key="7">
    <source>
        <dbReference type="SAM" id="MobiDB-lite"/>
    </source>
</evidence>
<sequence length="959" mass="105191">SGGVRSDTVCQLGGVLLHTGCTGQFTALTGLMYERYWTLKQLQAGSAPKSIAPHWIYFKLLVWPLILLHSLMPVLTGSGYGAFAPTPIGATCVIAGGRGVLAHDVFPIMYVATFFGCLGIKLVCGYKAHKIIKGLLSQSAQTNKSSTGAADAARVERRAMYFTLTLTALFLTAWGLVAVLYVLIPFGDMVEVFSFPPIFFNMINLAASTTFLNPIISIMFDPALKKLAETYLGMLTPSDRKLSRGSVASTTRGSSSQVAPAPRHQGHAGSVVSHVEDEGDDDHVDLDTEEREMERGTGAEKRARMLARDKAGRDKVQGELFGDSPHEFSEKEKFNLARAQTLIASCKGKMKKVEQSNELVELSVLAQDDSAFTPAAFRPNTVLRAKTVVRAPLKEVAAFLHFYDSEYYGTAARLDNSVREREVVDTAGKSHTAYLLLGVRNHRDRSFLNLNTCHEIDGKGGSLLYTSFNTKHSSFPETAVDVRGELNYVYRLKPNPENTRTTLECYAQHEMHIHNVWSTVYNNLARPLTVRATSVVQRAFQYTAKLEDLKAEDGRVMGIMLMDSKVAFVSNKKQKKQMAALAVDNALTKSVALQELHMGSKWFAKLIQGILLNKPRLPSSCKKKLADINEHDASAIGKSFASFLIGAISPTHAADDYFKQYPALAEMNAKHPWFQSFVETIATRIMVTVNWGTKARVYGIAVLSTVDMASDLVVSVDFFATGRTGFATAMIVMLGTNLFLQLFVVFLQNKNLVSKRKRTMLKDVLLVLTFLKPAADAHAVTSGEEMKTGAIADNLTMMSMVRAIEAFTESIPGAAIQMVALITAPTRSFPQILSLLTSAGCTGIFGGCFAFDLDTSPDMRLRNADLFGIVPDDGRLKALSVMVLLCSLQILAKAGGTALLLITNKQWLAAYIIIDYALLFAYKLWRRDLWNFLPVASTAVSVFVSIIWKAIDVRAHPGL</sequence>
<dbReference type="Gene3D" id="3.30.530.20">
    <property type="match status" value="1"/>
</dbReference>
<comment type="caution">
    <text evidence="9">The sequence shown here is derived from an EMBL/GenBank/DDBJ whole genome shotgun (WGS) entry which is preliminary data.</text>
</comment>
<accession>A0ABQ6NAL5</accession>
<feature type="transmembrane region" description="Helical" evidence="8">
    <location>
        <begin position="161"/>
        <end position="186"/>
    </location>
</feature>
<keyword evidence="4" id="KW-0807">Transducer</keyword>
<feature type="non-terminal residue" evidence="9">
    <location>
        <position position="1"/>
    </location>
</feature>
<feature type="transmembrane region" description="Helical" evidence="8">
    <location>
        <begin position="881"/>
        <end position="902"/>
    </location>
</feature>
<keyword evidence="10" id="KW-1185">Reference proteome</keyword>
<feature type="region of interest" description="Disordered" evidence="7">
    <location>
        <begin position="240"/>
        <end position="303"/>
    </location>
</feature>
<evidence type="ECO:0000256" key="5">
    <source>
        <dbReference type="ARBA" id="ARBA00023136"/>
    </source>
</evidence>
<dbReference type="Gene3D" id="1.20.1070.10">
    <property type="entry name" value="Rhodopsin 7-helix transmembrane proteins"/>
    <property type="match status" value="1"/>
</dbReference>
<reference evidence="9 10" key="1">
    <citation type="journal article" date="2023" name="Commun. Biol.">
        <title>Genome analysis of Parmales, the sister group of diatoms, reveals the evolutionary specialization of diatoms from phago-mixotrophs to photoautotrophs.</title>
        <authorList>
            <person name="Ban H."/>
            <person name="Sato S."/>
            <person name="Yoshikawa S."/>
            <person name="Yamada K."/>
            <person name="Nakamura Y."/>
            <person name="Ichinomiya M."/>
            <person name="Sato N."/>
            <person name="Blanc-Mathieu R."/>
            <person name="Endo H."/>
            <person name="Kuwata A."/>
            <person name="Ogata H."/>
        </authorList>
    </citation>
    <scope>NUCLEOTIDE SEQUENCE [LARGE SCALE GENOMIC DNA]</scope>
</reference>
<evidence type="ECO:0000256" key="4">
    <source>
        <dbReference type="ARBA" id="ARBA00023040"/>
    </source>
</evidence>
<feature type="compositionally biased region" description="Acidic residues" evidence="7">
    <location>
        <begin position="277"/>
        <end position="291"/>
    </location>
</feature>
<keyword evidence="6" id="KW-0675">Receptor</keyword>
<feature type="transmembrane region" description="Helical" evidence="8">
    <location>
        <begin position="697"/>
        <end position="720"/>
    </location>
</feature>
<evidence type="ECO:0000313" key="9">
    <source>
        <dbReference type="EMBL" id="GMI52949.1"/>
    </source>
</evidence>
<feature type="compositionally biased region" description="Polar residues" evidence="7">
    <location>
        <begin position="246"/>
        <end position="258"/>
    </location>
</feature>
<dbReference type="EMBL" id="BRYB01006240">
    <property type="protein sequence ID" value="GMI52949.1"/>
    <property type="molecule type" value="Genomic_DNA"/>
</dbReference>
<feature type="transmembrane region" description="Helical" evidence="8">
    <location>
        <begin position="726"/>
        <end position="747"/>
    </location>
</feature>
<dbReference type="SUPFAM" id="SSF81321">
    <property type="entry name" value="Family A G protein-coupled receptor-like"/>
    <property type="match status" value="1"/>
</dbReference>
<evidence type="ECO:0000256" key="8">
    <source>
        <dbReference type="SAM" id="Phobius"/>
    </source>
</evidence>
<keyword evidence="2 8" id="KW-0812">Transmembrane</keyword>
<feature type="transmembrane region" description="Helical" evidence="8">
    <location>
        <begin position="56"/>
        <end position="75"/>
    </location>
</feature>
<comment type="subcellular location">
    <subcellularLocation>
        <location evidence="1">Membrane</location>
        <topology evidence="1">Multi-pass membrane protein</topology>
    </subcellularLocation>
</comment>
<organism evidence="9 10">
    <name type="scientific">Tetraparma gracilis</name>
    <dbReference type="NCBI Taxonomy" id="2962635"/>
    <lineage>
        <taxon>Eukaryota</taxon>
        <taxon>Sar</taxon>
        <taxon>Stramenopiles</taxon>
        <taxon>Ochrophyta</taxon>
        <taxon>Bolidophyceae</taxon>
        <taxon>Parmales</taxon>
        <taxon>Triparmaceae</taxon>
        <taxon>Tetraparma</taxon>
    </lineage>
</organism>
<protein>
    <submittedName>
        <fullName evidence="9">Uncharacterized protein</fullName>
    </submittedName>
</protein>
<name>A0ABQ6NAL5_9STRA</name>
<feature type="transmembrane region" description="Helical" evidence="8">
    <location>
        <begin position="198"/>
        <end position="220"/>
    </location>
</feature>
<dbReference type="PANTHER" id="PTHR24240">
    <property type="entry name" value="OPSIN"/>
    <property type="match status" value="1"/>
</dbReference>
<evidence type="ECO:0000313" key="10">
    <source>
        <dbReference type="Proteomes" id="UP001165060"/>
    </source>
</evidence>
<feature type="transmembrane region" description="Helical" evidence="8">
    <location>
        <begin position="832"/>
        <end position="853"/>
    </location>
</feature>
<feature type="transmembrane region" description="Helical" evidence="8">
    <location>
        <begin position="105"/>
        <end position="124"/>
    </location>
</feature>
<dbReference type="Pfam" id="PF00001">
    <property type="entry name" value="7tm_1"/>
    <property type="match status" value="1"/>
</dbReference>
<dbReference type="InterPro" id="IPR000276">
    <property type="entry name" value="GPCR_Rhodpsn"/>
</dbReference>
<keyword evidence="4" id="KW-0297">G-protein coupled receptor</keyword>
<dbReference type="Proteomes" id="UP001165060">
    <property type="component" value="Unassembled WGS sequence"/>
</dbReference>
<evidence type="ECO:0000256" key="3">
    <source>
        <dbReference type="ARBA" id="ARBA00022989"/>
    </source>
</evidence>
<keyword evidence="3 8" id="KW-1133">Transmembrane helix</keyword>
<evidence type="ECO:0000256" key="6">
    <source>
        <dbReference type="ARBA" id="ARBA00023170"/>
    </source>
</evidence>
<feature type="compositionally biased region" description="Basic and acidic residues" evidence="7">
    <location>
        <begin position="292"/>
        <end position="303"/>
    </location>
</feature>